<keyword evidence="7" id="KW-0969">Cilium</keyword>
<reference evidence="7 9" key="2">
    <citation type="submission" date="2023-12" db="EMBL/GenBank/DDBJ databases">
        <authorList>
            <person name="Easwaran N."/>
            <person name="Lazarus H.P.S."/>
        </authorList>
    </citation>
    <scope>NUCLEOTIDE SEQUENCE [LARGE SCALE GENOMIC DNA]</scope>
    <source>
        <strain evidence="7 9">VIT-2023</strain>
    </source>
</reference>
<dbReference type="Proteomes" id="UP001387110">
    <property type="component" value="Unassembled WGS sequence"/>
</dbReference>
<dbReference type="InterPro" id="IPR037925">
    <property type="entry name" value="FlgE/F/G-like"/>
</dbReference>
<keyword evidence="7" id="KW-0966">Cell projection</keyword>
<protein>
    <submittedName>
        <fullName evidence="7">Flagellar hook-basal body protein</fullName>
    </submittedName>
</protein>
<name>A0A0V8GIC5_9BACL</name>
<evidence type="ECO:0000259" key="5">
    <source>
        <dbReference type="Pfam" id="PF22692"/>
    </source>
</evidence>
<dbReference type="InterPro" id="IPR053967">
    <property type="entry name" value="LlgE_F_G-like_D1"/>
</dbReference>
<comment type="similarity">
    <text evidence="1 2">Belongs to the flagella basal body rod proteins family.</text>
</comment>
<dbReference type="OrthoDB" id="9804559at2"/>
<keyword evidence="7" id="KW-0282">Flagellum</keyword>
<evidence type="ECO:0000256" key="1">
    <source>
        <dbReference type="ARBA" id="ARBA00009677"/>
    </source>
</evidence>
<dbReference type="EMBL" id="LNQL01000001">
    <property type="protein sequence ID" value="KSU49905.1"/>
    <property type="molecule type" value="Genomic_DNA"/>
</dbReference>
<evidence type="ECO:0000313" key="8">
    <source>
        <dbReference type="Proteomes" id="UP000053797"/>
    </source>
</evidence>
<dbReference type="InterPro" id="IPR010930">
    <property type="entry name" value="Flg_bb/hook_C_dom"/>
</dbReference>
<evidence type="ECO:0000313" key="6">
    <source>
        <dbReference type="EMBL" id="KSU49905.1"/>
    </source>
</evidence>
<dbReference type="PANTHER" id="PTHR30435:SF19">
    <property type="entry name" value="FLAGELLAR BASAL-BODY ROD PROTEIN FLGG"/>
    <property type="match status" value="1"/>
</dbReference>
<dbReference type="PANTHER" id="PTHR30435">
    <property type="entry name" value="FLAGELLAR PROTEIN"/>
    <property type="match status" value="1"/>
</dbReference>
<proteinExistence type="inferred from homology"/>
<dbReference type="EMBL" id="JBAWKY010000001">
    <property type="protein sequence ID" value="MEI4462118.1"/>
    <property type="molecule type" value="Genomic_DNA"/>
</dbReference>
<dbReference type="Pfam" id="PF06429">
    <property type="entry name" value="Flg_bbr_C"/>
    <property type="match status" value="1"/>
</dbReference>
<gene>
    <name evidence="6" type="ORF">AS033_00630</name>
    <name evidence="7" type="ORF">SZL87_06690</name>
</gene>
<dbReference type="GO" id="GO:0071978">
    <property type="term" value="P:bacterial-type flagellum-dependent swarming motility"/>
    <property type="evidence" value="ECO:0007669"/>
    <property type="project" value="TreeGrafter"/>
</dbReference>
<dbReference type="Proteomes" id="UP000053797">
    <property type="component" value="Unassembled WGS sequence"/>
</dbReference>
<evidence type="ECO:0000259" key="3">
    <source>
        <dbReference type="Pfam" id="PF00460"/>
    </source>
</evidence>
<dbReference type="SUPFAM" id="SSF117143">
    <property type="entry name" value="Flagellar hook protein flgE"/>
    <property type="match status" value="1"/>
</dbReference>
<feature type="domain" description="Flagellar basal-body/hook protein C-terminal" evidence="4">
    <location>
        <begin position="216"/>
        <end position="258"/>
    </location>
</feature>
<dbReference type="InterPro" id="IPR020013">
    <property type="entry name" value="Flagellar_FlgE/F/G"/>
</dbReference>
<evidence type="ECO:0000313" key="7">
    <source>
        <dbReference type="EMBL" id="MEI4462118.1"/>
    </source>
</evidence>
<reference evidence="6 8" key="1">
    <citation type="journal article" date="2015" name="Int. J. Syst. Evol. Microbiol.">
        <title>Exiguobacterium enclense sp. nov., isolated from sediment.</title>
        <authorList>
            <person name="Dastager S.G."/>
            <person name="Mawlankar R."/>
            <person name="Sonalkar V.V."/>
            <person name="Thorat M.N."/>
            <person name="Mual P."/>
            <person name="Verma A."/>
            <person name="Krishnamurthi S."/>
            <person name="Tang S.K."/>
            <person name="Li W.J."/>
        </authorList>
    </citation>
    <scope>NUCLEOTIDE SEQUENCE [LARGE SCALE GENOMIC DNA]</scope>
    <source>
        <strain evidence="6 8">NIO-1109</strain>
    </source>
</reference>
<accession>A0A0V8GIC5</accession>
<evidence type="ECO:0000256" key="2">
    <source>
        <dbReference type="RuleBase" id="RU362116"/>
    </source>
</evidence>
<sequence>MQSLYTSASTMAQLQKQLDTTGHNLANVDTNGYKRRDAQFKELLTRNIQNQPAALQTGPLSTPAGLRIGVGGYVANEATRFSMGTFKRTDRALDAALSDPHHFFAVIDRDGVTKFTRDGNFQLSPQADGRIQLTDDAGRSVVNGQNEPILLPADAAGVELNKDGNVTGIVNGERRVLARLAVGYVDNPNQLTEDGAGLFTAPGQYETVDGNPLTVGTLESSNVDMATEMTNLTQIQRAYQFNSKALMTTDQMMGIVTSLK</sequence>
<dbReference type="NCBIfam" id="TIGR03506">
    <property type="entry name" value="FlgEFG_subfam"/>
    <property type="match status" value="1"/>
</dbReference>
<keyword evidence="9" id="KW-1185">Reference proteome</keyword>
<dbReference type="RefSeq" id="WP_058264535.1">
    <property type="nucleotide sequence ID" value="NZ_FMYN01000001.1"/>
</dbReference>
<keyword evidence="2" id="KW-0975">Bacterial flagellum</keyword>
<comment type="subcellular location">
    <subcellularLocation>
        <location evidence="2">Bacterial flagellum basal body</location>
    </subcellularLocation>
</comment>
<dbReference type="Pfam" id="PF00460">
    <property type="entry name" value="Flg_bb_rod"/>
    <property type="match status" value="1"/>
</dbReference>
<evidence type="ECO:0000259" key="4">
    <source>
        <dbReference type="Pfam" id="PF06429"/>
    </source>
</evidence>
<dbReference type="AlphaFoldDB" id="A0A0V8GIC5"/>
<dbReference type="Pfam" id="PF22692">
    <property type="entry name" value="LlgE_F_G_D1"/>
    <property type="match status" value="1"/>
</dbReference>
<feature type="domain" description="Flagellar hook protein FlgE/F/G-like D1" evidence="5">
    <location>
        <begin position="102"/>
        <end position="167"/>
    </location>
</feature>
<dbReference type="InterPro" id="IPR001444">
    <property type="entry name" value="Flag_bb_rod_N"/>
</dbReference>
<organism evidence="6 8">
    <name type="scientific">Exiguobacterium indicum</name>
    <dbReference type="NCBI Taxonomy" id="296995"/>
    <lineage>
        <taxon>Bacteria</taxon>
        <taxon>Bacillati</taxon>
        <taxon>Bacillota</taxon>
        <taxon>Bacilli</taxon>
        <taxon>Bacillales</taxon>
        <taxon>Bacillales Family XII. Incertae Sedis</taxon>
        <taxon>Exiguobacterium</taxon>
    </lineage>
</organism>
<evidence type="ECO:0000313" key="9">
    <source>
        <dbReference type="Proteomes" id="UP001387110"/>
    </source>
</evidence>
<feature type="domain" description="Flagellar basal body rod protein N-terminal" evidence="3">
    <location>
        <begin position="4"/>
        <end position="34"/>
    </location>
</feature>
<dbReference type="GO" id="GO:0009425">
    <property type="term" value="C:bacterial-type flagellum basal body"/>
    <property type="evidence" value="ECO:0007669"/>
    <property type="project" value="UniProtKB-SubCell"/>
</dbReference>
<comment type="caution">
    <text evidence="6">The sequence shown here is derived from an EMBL/GenBank/DDBJ whole genome shotgun (WGS) entry which is preliminary data.</text>
</comment>